<dbReference type="FunFam" id="1.20.58.90:FF:000004">
    <property type="entry name" value="Syntaxin 10"/>
    <property type="match status" value="1"/>
</dbReference>
<dbReference type="Pfam" id="PF05739">
    <property type="entry name" value="SNARE"/>
    <property type="match status" value="1"/>
</dbReference>
<evidence type="ECO:0000256" key="1">
    <source>
        <dbReference type="ARBA" id="ARBA00009063"/>
    </source>
</evidence>
<comment type="subcellular location">
    <subcellularLocation>
        <location evidence="8">Golgi apparatus</location>
        <location evidence="8">trans-Golgi network membrane</location>
        <topology evidence="8">Single-pass type IV membrane protein</topology>
    </subcellularLocation>
</comment>
<keyword evidence="7 11" id="KW-0472">Membrane</keyword>
<evidence type="ECO:0000313" key="13">
    <source>
        <dbReference type="EMBL" id="KIO14132.1"/>
    </source>
</evidence>
<feature type="coiled-coil region" evidence="9">
    <location>
        <begin position="45"/>
        <end position="72"/>
    </location>
</feature>
<evidence type="ECO:0000256" key="9">
    <source>
        <dbReference type="SAM" id="Coils"/>
    </source>
</evidence>
<keyword evidence="14" id="KW-1185">Reference proteome</keyword>
<reference evidence="13 14" key="1">
    <citation type="submission" date="2014-04" db="EMBL/GenBank/DDBJ databases">
        <authorList>
            <consortium name="DOE Joint Genome Institute"/>
            <person name="Kuo A."/>
            <person name="Kohler A."/>
            <person name="Costa M.D."/>
            <person name="Nagy L.G."/>
            <person name="Floudas D."/>
            <person name="Copeland A."/>
            <person name="Barry K.W."/>
            <person name="Cichocki N."/>
            <person name="Veneault-Fourrey C."/>
            <person name="LaButti K."/>
            <person name="Lindquist E.A."/>
            <person name="Lipzen A."/>
            <person name="Lundell T."/>
            <person name="Morin E."/>
            <person name="Murat C."/>
            <person name="Sun H."/>
            <person name="Tunlid A."/>
            <person name="Henrissat B."/>
            <person name="Grigoriev I.V."/>
            <person name="Hibbett D.S."/>
            <person name="Martin F."/>
            <person name="Nordberg H.P."/>
            <person name="Cantor M.N."/>
            <person name="Hua S.X."/>
        </authorList>
    </citation>
    <scope>NUCLEOTIDE SEQUENCE [LARGE SCALE GENOMIC DNA]</scope>
    <source>
        <strain evidence="13 14">Marx 270</strain>
    </source>
</reference>
<feature type="domain" description="T-SNARE coiled-coil homology" evidence="12">
    <location>
        <begin position="160"/>
        <end position="222"/>
    </location>
</feature>
<dbReference type="Gene3D" id="1.20.5.110">
    <property type="match status" value="1"/>
</dbReference>
<proteinExistence type="inferred from homology"/>
<dbReference type="GO" id="GO:0015031">
    <property type="term" value="P:protein transport"/>
    <property type="evidence" value="ECO:0007669"/>
    <property type="project" value="UniProtKB-KW"/>
</dbReference>
<keyword evidence="3 11" id="KW-0812">Transmembrane</keyword>
<evidence type="ECO:0000259" key="12">
    <source>
        <dbReference type="PROSITE" id="PS50192"/>
    </source>
</evidence>
<dbReference type="EMBL" id="KN831945">
    <property type="protein sequence ID" value="KIO14132.1"/>
    <property type="molecule type" value="Genomic_DNA"/>
</dbReference>
<comment type="similarity">
    <text evidence="1">Belongs to the syntaxin family.</text>
</comment>
<accession>A0A0C3KX63</accession>
<evidence type="ECO:0000256" key="6">
    <source>
        <dbReference type="ARBA" id="ARBA00023034"/>
    </source>
</evidence>
<protein>
    <recommendedName>
        <fullName evidence="12">t-SNARE coiled-coil homology domain-containing protein</fullName>
    </recommendedName>
</protein>
<keyword evidence="2" id="KW-0813">Transport</keyword>
<dbReference type="SMART" id="SM00397">
    <property type="entry name" value="t_SNARE"/>
    <property type="match status" value="1"/>
</dbReference>
<dbReference type="CDD" id="cd15851">
    <property type="entry name" value="SNARE_Syntaxin6"/>
    <property type="match status" value="1"/>
</dbReference>
<dbReference type="InterPro" id="IPR000727">
    <property type="entry name" value="T_SNARE_dom"/>
</dbReference>
<dbReference type="PANTHER" id="PTHR12791">
    <property type="entry name" value="GOLGI SNARE BET1-RELATED"/>
    <property type="match status" value="1"/>
</dbReference>
<dbReference type="CDD" id="cd21442">
    <property type="entry name" value="SNARE_NTD_STX6-like"/>
    <property type="match status" value="1"/>
</dbReference>
<dbReference type="InParanoid" id="A0A0C3KX63"/>
<dbReference type="InterPro" id="IPR015260">
    <property type="entry name" value="Syntaxin-6/10/61_N"/>
</dbReference>
<sequence>MSTDPYHAVQQDVQSTLQTAVTLRASYFRIQNMAHEGSEELVWAQNELKATLAALEADLEALDESVRVVESTGPRFFNLGDAEVAERRKYVDRVRKEIEAMRAELEGNSVASCRSRVLHRGERSDSPYGQQPPGDTSRSPLPLDHPLSSEQHQWEREEQQLLIQEQDRTMDSISGTLTNLAHQAGLMGQEIDQHVEMLEDLGHHVDGTDTKLNTAMLRLRKFVRETEETKSGWCITFLIIVLIILLIAVIFA</sequence>
<evidence type="ECO:0000313" key="14">
    <source>
        <dbReference type="Proteomes" id="UP000054217"/>
    </source>
</evidence>
<keyword evidence="4" id="KW-0653">Protein transport</keyword>
<feature type="region of interest" description="Disordered" evidence="10">
    <location>
        <begin position="118"/>
        <end position="156"/>
    </location>
</feature>
<dbReference type="PROSITE" id="PS50192">
    <property type="entry name" value="T_SNARE"/>
    <property type="match status" value="1"/>
</dbReference>
<feature type="transmembrane region" description="Helical" evidence="11">
    <location>
        <begin position="231"/>
        <end position="251"/>
    </location>
</feature>
<organism evidence="13 14">
    <name type="scientific">Pisolithus tinctorius Marx 270</name>
    <dbReference type="NCBI Taxonomy" id="870435"/>
    <lineage>
        <taxon>Eukaryota</taxon>
        <taxon>Fungi</taxon>
        <taxon>Dikarya</taxon>
        <taxon>Basidiomycota</taxon>
        <taxon>Agaricomycotina</taxon>
        <taxon>Agaricomycetes</taxon>
        <taxon>Agaricomycetidae</taxon>
        <taxon>Boletales</taxon>
        <taxon>Sclerodermatineae</taxon>
        <taxon>Pisolithaceae</taxon>
        <taxon>Pisolithus</taxon>
    </lineage>
</organism>
<dbReference type="FunCoup" id="A0A0C3KX63">
    <property type="interactions" value="298"/>
</dbReference>
<dbReference type="SUPFAM" id="SSF58038">
    <property type="entry name" value="SNARE fusion complex"/>
    <property type="match status" value="1"/>
</dbReference>
<dbReference type="GO" id="GO:0048193">
    <property type="term" value="P:Golgi vesicle transport"/>
    <property type="evidence" value="ECO:0007669"/>
    <property type="project" value="InterPro"/>
</dbReference>
<dbReference type="HOGENOM" id="CLU_061883_0_1_1"/>
<evidence type="ECO:0000256" key="3">
    <source>
        <dbReference type="ARBA" id="ARBA00022692"/>
    </source>
</evidence>
<evidence type="ECO:0000256" key="2">
    <source>
        <dbReference type="ARBA" id="ARBA00022448"/>
    </source>
</evidence>
<dbReference type="GO" id="GO:0016020">
    <property type="term" value="C:membrane"/>
    <property type="evidence" value="ECO:0007669"/>
    <property type="project" value="InterPro"/>
</dbReference>
<dbReference type="AlphaFoldDB" id="A0A0C3KX63"/>
<gene>
    <name evidence="13" type="ORF">M404DRAFT_944671</name>
</gene>
<dbReference type="GO" id="GO:0005794">
    <property type="term" value="C:Golgi apparatus"/>
    <property type="evidence" value="ECO:0007669"/>
    <property type="project" value="UniProtKB-SubCell"/>
</dbReference>
<evidence type="ECO:0000256" key="10">
    <source>
        <dbReference type="SAM" id="MobiDB-lite"/>
    </source>
</evidence>
<name>A0A0C3KX63_PISTI</name>
<keyword evidence="9" id="KW-0175">Coiled coil</keyword>
<dbReference type="Pfam" id="PF09177">
    <property type="entry name" value="STX6_10_61_N"/>
    <property type="match status" value="1"/>
</dbReference>
<evidence type="ECO:0000256" key="5">
    <source>
        <dbReference type="ARBA" id="ARBA00022989"/>
    </source>
</evidence>
<dbReference type="OrthoDB" id="546861at2759"/>
<dbReference type="InterPro" id="IPR010989">
    <property type="entry name" value="SNARE"/>
</dbReference>
<dbReference type="SUPFAM" id="SSF47661">
    <property type="entry name" value="t-snare proteins"/>
    <property type="match status" value="1"/>
</dbReference>
<keyword evidence="5 11" id="KW-1133">Transmembrane helix</keyword>
<evidence type="ECO:0000256" key="7">
    <source>
        <dbReference type="ARBA" id="ARBA00023136"/>
    </source>
</evidence>
<evidence type="ECO:0000256" key="4">
    <source>
        <dbReference type="ARBA" id="ARBA00022927"/>
    </source>
</evidence>
<reference evidence="14" key="2">
    <citation type="submission" date="2015-01" db="EMBL/GenBank/DDBJ databases">
        <title>Evolutionary Origins and Diversification of the Mycorrhizal Mutualists.</title>
        <authorList>
            <consortium name="DOE Joint Genome Institute"/>
            <consortium name="Mycorrhizal Genomics Consortium"/>
            <person name="Kohler A."/>
            <person name="Kuo A."/>
            <person name="Nagy L.G."/>
            <person name="Floudas D."/>
            <person name="Copeland A."/>
            <person name="Barry K.W."/>
            <person name="Cichocki N."/>
            <person name="Veneault-Fourrey C."/>
            <person name="LaButti K."/>
            <person name="Lindquist E.A."/>
            <person name="Lipzen A."/>
            <person name="Lundell T."/>
            <person name="Morin E."/>
            <person name="Murat C."/>
            <person name="Riley R."/>
            <person name="Ohm R."/>
            <person name="Sun H."/>
            <person name="Tunlid A."/>
            <person name="Henrissat B."/>
            <person name="Grigoriev I.V."/>
            <person name="Hibbett D.S."/>
            <person name="Martin F."/>
        </authorList>
    </citation>
    <scope>NUCLEOTIDE SEQUENCE [LARGE SCALE GENOMIC DNA]</scope>
    <source>
        <strain evidence="14">Marx 270</strain>
    </source>
</reference>
<dbReference type="Proteomes" id="UP000054217">
    <property type="component" value="Unassembled WGS sequence"/>
</dbReference>
<feature type="compositionally biased region" description="Polar residues" evidence="10">
    <location>
        <begin position="127"/>
        <end position="139"/>
    </location>
</feature>
<dbReference type="STRING" id="870435.A0A0C3KX63"/>
<evidence type="ECO:0000256" key="8">
    <source>
        <dbReference type="ARBA" id="ARBA00037801"/>
    </source>
</evidence>
<keyword evidence="6" id="KW-0333">Golgi apparatus</keyword>
<evidence type="ECO:0000256" key="11">
    <source>
        <dbReference type="SAM" id="Phobius"/>
    </source>
</evidence>
<dbReference type="Gene3D" id="1.20.58.90">
    <property type="match status" value="1"/>
</dbReference>